<dbReference type="Proteomes" id="UP000008370">
    <property type="component" value="Unassembled WGS sequence"/>
</dbReference>
<reference evidence="1 2" key="1">
    <citation type="journal article" date="2012" name="BMC Genomics">
        <title>Comparative genomics of the white-rot fungi, Phanerochaete carnosa and P. chrysosporium, to elucidate the genetic basis of the distinct wood types they colonize.</title>
        <authorList>
            <person name="Suzuki H."/>
            <person name="MacDonald J."/>
            <person name="Syed K."/>
            <person name="Salamov A."/>
            <person name="Hori C."/>
            <person name="Aerts A."/>
            <person name="Henrissat B."/>
            <person name="Wiebenga A."/>
            <person name="vanKuyk P.A."/>
            <person name="Barry K."/>
            <person name="Lindquist E."/>
            <person name="LaButti K."/>
            <person name="Lapidus A."/>
            <person name="Lucas S."/>
            <person name="Coutinho P."/>
            <person name="Gong Y."/>
            <person name="Samejima M."/>
            <person name="Mahadevan R."/>
            <person name="Abou-Zaid M."/>
            <person name="de Vries R.P."/>
            <person name="Igarashi K."/>
            <person name="Yadav J.S."/>
            <person name="Grigoriev I.V."/>
            <person name="Master E.R."/>
        </authorList>
    </citation>
    <scope>NUCLEOTIDE SEQUENCE [LARGE SCALE GENOMIC DNA]</scope>
    <source>
        <strain evidence="1 2">HHB-10118-sp</strain>
    </source>
</reference>
<dbReference type="GeneID" id="18915792"/>
<name>K5X0Y9_PHACS</name>
<sequence length="79" mass="8915">MVLLVSAYSRAATLTTCLPAERLRESFLDQPPTALPANRPQLDVDDAKHRRAYKCRACNRNSRVYPLSIINLFVHKCSA</sequence>
<dbReference type="HOGENOM" id="CLU_2606792_0_0_1"/>
<evidence type="ECO:0000313" key="2">
    <source>
        <dbReference type="Proteomes" id="UP000008370"/>
    </source>
</evidence>
<organism evidence="1 2">
    <name type="scientific">Phanerochaete carnosa (strain HHB-10118-sp)</name>
    <name type="common">White-rot fungus</name>
    <name type="synonym">Peniophora carnosa</name>
    <dbReference type="NCBI Taxonomy" id="650164"/>
    <lineage>
        <taxon>Eukaryota</taxon>
        <taxon>Fungi</taxon>
        <taxon>Dikarya</taxon>
        <taxon>Basidiomycota</taxon>
        <taxon>Agaricomycotina</taxon>
        <taxon>Agaricomycetes</taxon>
        <taxon>Polyporales</taxon>
        <taxon>Phanerochaetaceae</taxon>
        <taxon>Phanerochaete</taxon>
    </lineage>
</organism>
<gene>
    <name evidence="1" type="ORF">PHACADRAFT_253499</name>
</gene>
<dbReference type="AlphaFoldDB" id="K5X0Y9"/>
<accession>K5X0Y9</accession>
<proteinExistence type="predicted"/>
<dbReference type="RefSeq" id="XP_007394257.1">
    <property type="nucleotide sequence ID" value="XM_007394195.1"/>
</dbReference>
<dbReference type="EMBL" id="JH930471">
    <property type="protein sequence ID" value="EKM56407.1"/>
    <property type="molecule type" value="Genomic_DNA"/>
</dbReference>
<keyword evidence="2" id="KW-1185">Reference proteome</keyword>
<dbReference type="InParanoid" id="K5X0Y9"/>
<protein>
    <submittedName>
        <fullName evidence="1">Uncharacterized protein</fullName>
    </submittedName>
</protein>
<evidence type="ECO:0000313" key="1">
    <source>
        <dbReference type="EMBL" id="EKM56407.1"/>
    </source>
</evidence>
<dbReference type="KEGG" id="pco:PHACADRAFT_253499"/>